<protein>
    <submittedName>
        <fullName evidence="3">Uncharacterized protein</fullName>
    </submittedName>
</protein>
<accession>A0A915JC07</accession>
<proteinExistence type="predicted"/>
<dbReference type="AlphaFoldDB" id="A0A915JC07"/>
<feature type="signal peptide" evidence="1">
    <location>
        <begin position="1"/>
        <end position="17"/>
    </location>
</feature>
<keyword evidence="2" id="KW-1185">Reference proteome</keyword>
<evidence type="ECO:0000256" key="1">
    <source>
        <dbReference type="SAM" id="SignalP"/>
    </source>
</evidence>
<evidence type="ECO:0000313" key="3">
    <source>
        <dbReference type="WBParaSite" id="nRc.2.0.1.t24033-RA"/>
    </source>
</evidence>
<sequence length="256" mass="28214">MFKCVLYLLAAAAAVYGQTCDFKAYHECLKADESGVAKEEPFGDMKAIAEKCLTDSGCKSLQTATNVNAEKVVKCFEDVQEVASKDILTCIQTKYPSFSLPAHDSKTQKFHLGPMLMAEKDEIEKRINESCPDDASRQNFKKCVMEKLKSVVGQKPKFDLTAMKTKMCEKKKKCDNILSVDCKTQMAQVKEQACTCAKTELTTKADAFKTQIGACLPADFVAQMRAKFANAQKDGAAKDHINQILDAICGQKDICA</sequence>
<organism evidence="2 3">
    <name type="scientific">Romanomermis culicivorax</name>
    <name type="common">Nematode worm</name>
    <dbReference type="NCBI Taxonomy" id="13658"/>
    <lineage>
        <taxon>Eukaryota</taxon>
        <taxon>Metazoa</taxon>
        <taxon>Ecdysozoa</taxon>
        <taxon>Nematoda</taxon>
        <taxon>Enoplea</taxon>
        <taxon>Dorylaimia</taxon>
        <taxon>Mermithida</taxon>
        <taxon>Mermithoidea</taxon>
        <taxon>Mermithidae</taxon>
        <taxon>Romanomermis</taxon>
    </lineage>
</organism>
<dbReference type="Proteomes" id="UP000887565">
    <property type="component" value="Unplaced"/>
</dbReference>
<dbReference type="WBParaSite" id="nRc.2.0.1.t24033-RA">
    <property type="protein sequence ID" value="nRc.2.0.1.t24033-RA"/>
    <property type="gene ID" value="nRc.2.0.1.g24033"/>
</dbReference>
<feature type="chain" id="PRO_5036724521" evidence="1">
    <location>
        <begin position="18"/>
        <end position="256"/>
    </location>
</feature>
<reference evidence="3" key="1">
    <citation type="submission" date="2022-11" db="UniProtKB">
        <authorList>
            <consortium name="WormBaseParasite"/>
        </authorList>
    </citation>
    <scope>IDENTIFICATION</scope>
</reference>
<name>A0A915JC07_ROMCU</name>
<keyword evidence="1" id="KW-0732">Signal</keyword>
<evidence type="ECO:0000313" key="2">
    <source>
        <dbReference type="Proteomes" id="UP000887565"/>
    </source>
</evidence>